<keyword evidence="2" id="KW-1185">Reference proteome</keyword>
<proteinExistence type="predicted"/>
<organism evidence="1 2">
    <name type="scientific">Monilinia laxa</name>
    <name type="common">Brown rot fungus</name>
    <name type="synonym">Sclerotinia laxa</name>
    <dbReference type="NCBI Taxonomy" id="61186"/>
    <lineage>
        <taxon>Eukaryota</taxon>
        <taxon>Fungi</taxon>
        <taxon>Dikarya</taxon>
        <taxon>Ascomycota</taxon>
        <taxon>Pezizomycotina</taxon>
        <taxon>Leotiomycetes</taxon>
        <taxon>Helotiales</taxon>
        <taxon>Sclerotiniaceae</taxon>
        <taxon>Monilinia</taxon>
    </lineage>
</organism>
<evidence type="ECO:0000313" key="2">
    <source>
        <dbReference type="Proteomes" id="UP000326757"/>
    </source>
</evidence>
<reference evidence="1 2" key="1">
    <citation type="submission" date="2019-06" db="EMBL/GenBank/DDBJ databases">
        <title>Genome Sequence of the Brown Rot Fungal Pathogen Monilinia laxa.</title>
        <authorList>
            <person name="De Miccolis Angelini R.M."/>
            <person name="Landi L."/>
            <person name="Abate D."/>
            <person name="Pollastro S."/>
            <person name="Romanazzi G."/>
            <person name="Faretra F."/>
        </authorList>
    </citation>
    <scope>NUCLEOTIDE SEQUENCE [LARGE SCALE GENOMIC DNA]</scope>
    <source>
        <strain evidence="1 2">Mlax316</strain>
    </source>
</reference>
<evidence type="ECO:0000313" key="1">
    <source>
        <dbReference type="EMBL" id="KAB8302214.1"/>
    </source>
</evidence>
<dbReference type="EMBL" id="VIGI01000003">
    <property type="protein sequence ID" value="KAB8302214.1"/>
    <property type="molecule type" value="Genomic_DNA"/>
</dbReference>
<dbReference type="OrthoDB" id="10378371at2759"/>
<name>A0A5N6KEQ7_MONLA</name>
<dbReference type="AlphaFoldDB" id="A0A5N6KEQ7"/>
<dbReference type="Proteomes" id="UP000326757">
    <property type="component" value="Unassembled WGS sequence"/>
</dbReference>
<gene>
    <name evidence="1" type="ORF">EYC80_005659</name>
</gene>
<comment type="caution">
    <text evidence="1">The sequence shown here is derived from an EMBL/GenBank/DDBJ whole genome shotgun (WGS) entry which is preliminary data.</text>
</comment>
<protein>
    <submittedName>
        <fullName evidence="1">Uncharacterized protein</fullName>
    </submittedName>
</protein>
<accession>A0A5N6KEQ7</accession>
<sequence length="316" mass="34643">MSLPSGGNLTLIDRGPRQAVSEALPIIRITVNDLVNPFNTPIYQAVATTTRPTVPGALPIVRITVDDLVNSVDTPIYQAAATTTQHTIPEAFPIVRITVDDLVNPVDTPIYQAAATTTRPTIPEAFPTVRITVDDLVNPVDTPIYQAAAITTWPFQPKPPQGDSSIIAVWPATSNLNPRKHLIQGQVVLPHTGRGSQAWISARSRAKNDSIAKHIVCILHHCGEVHLRSLVEALSKFWLEKYKEFASAILGGTVYIQLWDVLEKSCRQTLSKASYAELFERVPKSHGTWRLSTSQLDDPVKGHSNDSAMELNITVE</sequence>